<name>A0AAV1LSK3_9NEOP</name>
<accession>A0AAV1LSK3</accession>
<evidence type="ECO:0000313" key="2">
    <source>
        <dbReference type="Proteomes" id="UP001314205"/>
    </source>
</evidence>
<dbReference type="AlphaFoldDB" id="A0AAV1LSK3"/>
<protein>
    <recommendedName>
        <fullName evidence="3">PHD-type domain-containing protein</fullName>
    </recommendedName>
</protein>
<keyword evidence="2" id="KW-1185">Reference proteome</keyword>
<sequence length="176" mass="20160">MSTNCAGCSEILHEREHLTCKYCKKTYDLDCANVTPQRFYNIMSAETKAAWKCQACYCEQPKKNKTNTPIRPREKSPVVNISQIDRDNITLRRSPNNMHNDTSDSVDIELLGDTVITQTSPNPNAKSNEILLQTLSEENNRSLINELQSTIHSEIKKPLYHEIRYSAKNRNSKLSK</sequence>
<gene>
    <name evidence="1" type="ORF">PARMNEM_LOCUS15895</name>
</gene>
<dbReference type="InterPro" id="IPR013083">
    <property type="entry name" value="Znf_RING/FYVE/PHD"/>
</dbReference>
<reference evidence="1 2" key="1">
    <citation type="submission" date="2023-11" db="EMBL/GenBank/DDBJ databases">
        <authorList>
            <person name="Hedman E."/>
            <person name="Englund M."/>
            <person name="Stromberg M."/>
            <person name="Nyberg Akerstrom W."/>
            <person name="Nylinder S."/>
            <person name="Jareborg N."/>
            <person name="Kallberg Y."/>
            <person name="Kronander E."/>
        </authorList>
    </citation>
    <scope>NUCLEOTIDE SEQUENCE [LARGE SCALE GENOMIC DNA]</scope>
</reference>
<dbReference type="InterPro" id="IPR011011">
    <property type="entry name" value="Znf_FYVE_PHD"/>
</dbReference>
<dbReference type="EMBL" id="CAVLGL010000093">
    <property type="protein sequence ID" value="CAK1596566.1"/>
    <property type="molecule type" value="Genomic_DNA"/>
</dbReference>
<comment type="caution">
    <text evidence="1">The sequence shown here is derived from an EMBL/GenBank/DDBJ whole genome shotgun (WGS) entry which is preliminary data.</text>
</comment>
<dbReference type="SUPFAM" id="SSF57903">
    <property type="entry name" value="FYVE/PHD zinc finger"/>
    <property type="match status" value="1"/>
</dbReference>
<evidence type="ECO:0008006" key="3">
    <source>
        <dbReference type="Google" id="ProtNLM"/>
    </source>
</evidence>
<dbReference type="Gene3D" id="3.30.40.10">
    <property type="entry name" value="Zinc/RING finger domain, C3HC4 (zinc finger)"/>
    <property type="match status" value="1"/>
</dbReference>
<evidence type="ECO:0000313" key="1">
    <source>
        <dbReference type="EMBL" id="CAK1596566.1"/>
    </source>
</evidence>
<organism evidence="1 2">
    <name type="scientific">Parnassius mnemosyne</name>
    <name type="common">clouded apollo</name>
    <dbReference type="NCBI Taxonomy" id="213953"/>
    <lineage>
        <taxon>Eukaryota</taxon>
        <taxon>Metazoa</taxon>
        <taxon>Ecdysozoa</taxon>
        <taxon>Arthropoda</taxon>
        <taxon>Hexapoda</taxon>
        <taxon>Insecta</taxon>
        <taxon>Pterygota</taxon>
        <taxon>Neoptera</taxon>
        <taxon>Endopterygota</taxon>
        <taxon>Lepidoptera</taxon>
        <taxon>Glossata</taxon>
        <taxon>Ditrysia</taxon>
        <taxon>Papilionoidea</taxon>
        <taxon>Papilionidae</taxon>
        <taxon>Parnassiinae</taxon>
        <taxon>Parnassini</taxon>
        <taxon>Parnassius</taxon>
        <taxon>Driopa</taxon>
    </lineage>
</organism>
<proteinExistence type="predicted"/>
<dbReference type="Proteomes" id="UP001314205">
    <property type="component" value="Unassembled WGS sequence"/>
</dbReference>